<dbReference type="InterPro" id="IPR035923">
    <property type="entry name" value="TT1751-like_sf"/>
</dbReference>
<proteinExistence type="predicted"/>
<accession>A0AB39HJU6</accession>
<dbReference type="AlphaFoldDB" id="A0AB39HJU6"/>
<dbReference type="CDD" id="cd14797">
    <property type="entry name" value="DUF302"/>
    <property type="match status" value="1"/>
</dbReference>
<protein>
    <submittedName>
        <fullName evidence="3">DUF302 domain-containing protein</fullName>
    </submittedName>
</protein>
<evidence type="ECO:0000256" key="1">
    <source>
        <dbReference type="SAM" id="SignalP"/>
    </source>
</evidence>
<organism evidence="3">
    <name type="scientific">Vibrio sp. HB236076</name>
    <dbReference type="NCBI Taxonomy" id="3232307"/>
    <lineage>
        <taxon>Bacteria</taxon>
        <taxon>Pseudomonadati</taxon>
        <taxon>Pseudomonadota</taxon>
        <taxon>Gammaproteobacteria</taxon>
        <taxon>Vibrionales</taxon>
        <taxon>Vibrionaceae</taxon>
        <taxon>Vibrio</taxon>
    </lineage>
</organism>
<dbReference type="KEGG" id="vih:AB0763_15800"/>
<dbReference type="PANTHER" id="PTHR38342">
    <property type="entry name" value="SLR5037 PROTEIN"/>
    <property type="match status" value="1"/>
</dbReference>
<dbReference type="Pfam" id="PF03625">
    <property type="entry name" value="DUF302"/>
    <property type="match status" value="1"/>
</dbReference>
<evidence type="ECO:0000259" key="2">
    <source>
        <dbReference type="Pfam" id="PF03625"/>
    </source>
</evidence>
<evidence type="ECO:0000313" key="3">
    <source>
        <dbReference type="EMBL" id="XDK26505.1"/>
    </source>
</evidence>
<dbReference type="RefSeq" id="WP_306099410.1">
    <property type="nucleotide sequence ID" value="NZ_CP162602.1"/>
</dbReference>
<gene>
    <name evidence="3" type="ORF">AB0763_15800</name>
</gene>
<keyword evidence="3" id="KW-0614">Plasmid</keyword>
<dbReference type="EMBL" id="CP162602">
    <property type="protein sequence ID" value="XDK26505.1"/>
    <property type="molecule type" value="Genomic_DNA"/>
</dbReference>
<dbReference type="SUPFAM" id="SSF103247">
    <property type="entry name" value="TT1751-like"/>
    <property type="match status" value="1"/>
</dbReference>
<geneLocation type="plasmid" evidence="3">
    <name>p-HB236076</name>
</geneLocation>
<dbReference type="PANTHER" id="PTHR38342:SF2">
    <property type="entry name" value="INNER MEMBRANE OR EXPORTED"/>
    <property type="match status" value="1"/>
</dbReference>
<dbReference type="InterPro" id="IPR005180">
    <property type="entry name" value="DUF302"/>
</dbReference>
<dbReference type="Gene3D" id="3.30.310.70">
    <property type="entry name" value="TT1751-like domain"/>
    <property type="match status" value="1"/>
</dbReference>
<keyword evidence="1" id="KW-0732">Signal</keyword>
<reference evidence="3" key="1">
    <citation type="submission" date="2024-07" db="EMBL/GenBank/DDBJ databases">
        <title>Genome Analysis of a Potential Novel Vibrio Species Secreting pH- and Thermo-stable Alginate Lyase and its Application in Producing Alginate Oligosaccharides.</title>
        <authorList>
            <person name="Huang H."/>
            <person name="Bao K."/>
        </authorList>
    </citation>
    <scope>NUCLEOTIDE SEQUENCE</scope>
    <source>
        <strain evidence="3">HB236076</strain>
        <plasmid evidence="3">p-HB236076</plasmid>
    </source>
</reference>
<feature type="signal peptide" evidence="1">
    <location>
        <begin position="1"/>
        <end position="22"/>
    </location>
</feature>
<name>A0AB39HJU6_9VIBR</name>
<feature type="chain" id="PRO_5044246645" evidence="1">
    <location>
        <begin position="23"/>
        <end position="152"/>
    </location>
</feature>
<sequence>MKIIHWLAITGLAVVTSFNATAHENGLVSVKSHYDVNTTVQKLESVLTSKGMTIFAKVDHAAGAKGVNIDLRPTQVVIFGNPKVGSPLMVCQQSMAIDLPQKALISENEQGEVWLTYNDPKYLAKRHHIEGCDDTLNKVSQALANFAKAATH</sequence>
<feature type="domain" description="DUF302" evidence="2">
    <location>
        <begin position="58"/>
        <end position="120"/>
    </location>
</feature>